<dbReference type="InterPro" id="IPR038717">
    <property type="entry name" value="Tc1-like_DDE_dom"/>
</dbReference>
<sequence length="178" mass="20374">MALFLDEMHKGHKESRRRRYCSLRGCQPVIEEDFTGLKDDKLAYSMIVAADINGLILQSCDVIHSKWGASDADETRGIVDCERFESWVEHSYLPCLGRYLFREPRSVVILGSASIHHSDQIVELIESTGAIVLYLPPYSPDYNPIELYFREYKTSLKRTTGSRLSNVDWFTICPLCCS</sequence>
<proteinExistence type="predicted"/>
<dbReference type="Pfam" id="PF13358">
    <property type="entry name" value="DDE_3"/>
    <property type="match status" value="1"/>
</dbReference>
<dbReference type="PANTHER" id="PTHR46564:SF1">
    <property type="entry name" value="TRANSPOSASE"/>
    <property type="match status" value="1"/>
</dbReference>
<dbReference type="InterPro" id="IPR036397">
    <property type="entry name" value="RNaseH_sf"/>
</dbReference>
<evidence type="ECO:0000259" key="1">
    <source>
        <dbReference type="Pfam" id="PF13358"/>
    </source>
</evidence>
<gene>
    <name evidence="2" type="ORF">LDAN0321_LOCUS8588</name>
</gene>
<dbReference type="EMBL" id="HBGY01013349">
    <property type="protein sequence ID" value="CAD9574725.1"/>
    <property type="molecule type" value="Transcribed_RNA"/>
</dbReference>
<evidence type="ECO:0000313" key="2">
    <source>
        <dbReference type="EMBL" id="CAD9574725.1"/>
    </source>
</evidence>
<protein>
    <recommendedName>
        <fullName evidence="1">Tc1-like transposase DDE domain-containing protein</fullName>
    </recommendedName>
</protein>
<name>A0A7S2P3D3_9STRA</name>
<organism evidence="2">
    <name type="scientific">Leptocylindrus danicus</name>
    <dbReference type="NCBI Taxonomy" id="163516"/>
    <lineage>
        <taxon>Eukaryota</taxon>
        <taxon>Sar</taxon>
        <taxon>Stramenopiles</taxon>
        <taxon>Ochrophyta</taxon>
        <taxon>Bacillariophyta</taxon>
        <taxon>Coscinodiscophyceae</taxon>
        <taxon>Chaetocerotophycidae</taxon>
        <taxon>Leptocylindrales</taxon>
        <taxon>Leptocylindraceae</taxon>
        <taxon>Leptocylindrus</taxon>
    </lineage>
</organism>
<feature type="domain" description="Tc1-like transposase DDE" evidence="1">
    <location>
        <begin position="99"/>
        <end position="158"/>
    </location>
</feature>
<dbReference type="GO" id="GO:0003676">
    <property type="term" value="F:nucleic acid binding"/>
    <property type="evidence" value="ECO:0007669"/>
    <property type="project" value="InterPro"/>
</dbReference>
<dbReference type="PANTHER" id="PTHR46564">
    <property type="entry name" value="TRANSPOSASE"/>
    <property type="match status" value="1"/>
</dbReference>
<accession>A0A7S2P3D3</accession>
<dbReference type="Gene3D" id="3.30.420.10">
    <property type="entry name" value="Ribonuclease H-like superfamily/Ribonuclease H"/>
    <property type="match status" value="1"/>
</dbReference>
<dbReference type="AlphaFoldDB" id="A0A7S2P3D3"/>
<reference evidence="2" key="1">
    <citation type="submission" date="2021-01" db="EMBL/GenBank/DDBJ databases">
        <authorList>
            <person name="Corre E."/>
            <person name="Pelletier E."/>
            <person name="Niang G."/>
            <person name="Scheremetjew M."/>
            <person name="Finn R."/>
            <person name="Kale V."/>
            <person name="Holt S."/>
            <person name="Cochrane G."/>
            <person name="Meng A."/>
            <person name="Brown T."/>
            <person name="Cohen L."/>
        </authorList>
    </citation>
    <scope>NUCLEOTIDE SEQUENCE</scope>
    <source>
        <strain evidence="2">B650</strain>
    </source>
</reference>